<protein>
    <submittedName>
        <fullName evidence="1">Uncharacterized protein</fullName>
    </submittedName>
</protein>
<proteinExistence type="predicted"/>
<organism evidence="1 2">
    <name type="scientific">Cercophora scortea</name>
    <dbReference type="NCBI Taxonomy" id="314031"/>
    <lineage>
        <taxon>Eukaryota</taxon>
        <taxon>Fungi</taxon>
        <taxon>Dikarya</taxon>
        <taxon>Ascomycota</taxon>
        <taxon>Pezizomycotina</taxon>
        <taxon>Sordariomycetes</taxon>
        <taxon>Sordariomycetidae</taxon>
        <taxon>Sordariales</taxon>
        <taxon>Lasiosphaeriaceae</taxon>
        <taxon>Cercophora</taxon>
    </lineage>
</organism>
<dbReference type="EMBL" id="JAUEPO010000006">
    <property type="protein sequence ID" value="KAK3319946.1"/>
    <property type="molecule type" value="Genomic_DNA"/>
</dbReference>
<dbReference type="AlphaFoldDB" id="A0AAE0I7J8"/>
<keyword evidence="2" id="KW-1185">Reference proteome</keyword>
<evidence type="ECO:0000313" key="2">
    <source>
        <dbReference type="Proteomes" id="UP001286456"/>
    </source>
</evidence>
<reference evidence="1" key="2">
    <citation type="submission" date="2023-06" db="EMBL/GenBank/DDBJ databases">
        <authorList>
            <consortium name="Lawrence Berkeley National Laboratory"/>
            <person name="Haridas S."/>
            <person name="Hensen N."/>
            <person name="Bonometti L."/>
            <person name="Westerberg I."/>
            <person name="Brannstrom I.O."/>
            <person name="Guillou S."/>
            <person name="Cros-Aarteil S."/>
            <person name="Calhoun S."/>
            <person name="Kuo A."/>
            <person name="Mondo S."/>
            <person name="Pangilinan J."/>
            <person name="Riley R."/>
            <person name="Labutti K."/>
            <person name="Andreopoulos B."/>
            <person name="Lipzen A."/>
            <person name="Chen C."/>
            <person name="Yanf M."/>
            <person name="Daum C."/>
            <person name="Ng V."/>
            <person name="Clum A."/>
            <person name="Steindorff A."/>
            <person name="Ohm R."/>
            <person name="Martin F."/>
            <person name="Silar P."/>
            <person name="Natvig D."/>
            <person name="Lalanne C."/>
            <person name="Gautier V."/>
            <person name="Ament-Velasquez S.L."/>
            <person name="Kruys A."/>
            <person name="Hutchinson M.I."/>
            <person name="Powell A.J."/>
            <person name="Barry K."/>
            <person name="Miller A.N."/>
            <person name="Grigoriev I.V."/>
            <person name="Debuchy R."/>
            <person name="Gladieux P."/>
            <person name="Thoren M.H."/>
            <person name="Johannesson H."/>
        </authorList>
    </citation>
    <scope>NUCLEOTIDE SEQUENCE</scope>
    <source>
        <strain evidence="1">SMH4131-1</strain>
    </source>
</reference>
<sequence length="334" mass="38949">MSRYRSVWDRDDEDKERLVSLLRARYGDDAPSIHEAERNGAQEHLYQHFKADLERCSREAMDLHFLRSLVRVNKLSWKSHVHSIDWHYNKSINNPEPFHYPLPRQWDKPYSAEYRSYFMDRVERGDVPRELIAGDAVEEDDNDQGVPEHSTAVFPGEYVEAQEPLQKSRWVSDGELMGLWNAIMPENAKPTVGMAPFSSRFSGSLEIFDKTIKAYDVQVRLVKSVLDHRVGMYWANILKSDGKEEPQIVGKVLHLTVEKYQGEERDAMLRQSSFHYHFLEAFHHMDAFCRGEADFNAENPQTLDAYMRGQYKKSMVDTARALTGNWDVPSAQWF</sequence>
<reference evidence="1" key="1">
    <citation type="journal article" date="2023" name="Mol. Phylogenet. Evol.">
        <title>Genome-scale phylogeny and comparative genomics of the fungal order Sordariales.</title>
        <authorList>
            <person name="Hensen N."/>
            <person name="Bonometti L."/>
            <person name="Westerberg I."/>
            <person name="Brannstrom I.O."/>
            <person name="Guillou S."/>
            <person name="Cros-Aarteil S."/>
            <person name="Calhoun S."/>
            <person name="Haridas S."/>
            <person name="Kuo A."/>
            <person name="Mondo S."/>
            <person name="Pangilinan J."/>
            <person name="Riley R."/>
            <person name="LaButti K."/>
            <person name="Andreopoulos B."/>
            <person name="Lipzen A."/>
            <person name="Chen C."/>
            <person name="Yan M."/>
            <person name="Daum C."/>
            <person name="Ng V."/>
            <person name="Clum A."/>
            <person name="Steindorff A."/>
            <person name="Ohm R.A."/>
            <person name="Martin F."/>
            <person name="Silar P."/>
            <person name="Natvig D.O."/>
            <person name="Lalanne C."/>
            <person name="Gautier V."/>
            <person name="Ament-Velasquez S.L."/>
            <person name="Kruys A."/>
            <person name="Hutchinson M.I."/>
            <person name="Powell A.J."/>
            <person name="Barry K."/>
            <person name="Miller A.N."/>
            <person name="Grigoriev I.V."/>
            <person name="Debuchy R."/>
            <person name="Gladieux P."/>
            <person name="Hiltunen Thoren M."/>
            <person name="Johannesson H."/>
        </authorList>
    </citation>
    <scope>NUCLEOTIDE SEQUENCE</scope>
    <source>
        <strain evidence="1">SMH4131-1</strain>
    </source>
</reference>
<name>A0AAE0I7J8_9PEZI</name>
<dbReference type="Proteomes" id="UP001286456">
    <property type="component" value="Unassembled WGS sequence"/>
</dbReference>
<evidence type="ECO:0000313" key="1">
    <source>
        <dbReference type="EMBL" id="KAK3319946.1"/>
    </source>
</evidence>
<gene>
    <name evidence="1" type="ORF">B0T19DRAFT_433365</name>
</gene>
<accession>A0AAE0I7J8</accession>
<comment type="caution">
    <text evidence="1">The sequence shown here is derived from an EMBL/GenBank/DDBJ whole genome shotgun (WGS) entry which is preliminary data.</text>
</comment>